<dbReference type="SUPFAM" id="SSF50677">
    <property type="entry name" value="ValRS/IleRS/LeuRS editing domain"/>
    <property type="match status" value="1"/>
</dbReference>
<evidence type="ECO:0000256" key="16">
    <source>
        <dbReference type="RuleBase" id="RU363035"/>
    </source>
</evidence>
<dbReference type="GeneID" id="115466248"/>
<dbReference type="InterPro" id="IPR001412">
    <property type="entry name" value="aa-tRNA-synth_I_CS"/>
</dbReference>
<dbReference type="SUPFAM" id="SSF52374">
    <property type="entry name" value="Nucleotidylyl transferase"/>
    <property type="match status" value="1"/>
</dbReference>
<dbReference type="RefSeq" id="XP_030053247.1">
    <property type="nucleotide sequence ID" value="XM_030197387.1"/>
</dbReference>
<evidence type="ECO:0000256" key="17">
    <source>
        <dbReference type="SAM" id="MobiDB-lite"/>
    </source>
</evidence>
<keyword evidence="8" id="KW-0809">Transit peptide</keyword>
<dbReference type="HAMAP" id="MF_02004">
    <property type="entry name" value="Val_tRNA_synth_type1"/>
    <property type="match status" value="1"/>
</dbReference>
<dbReference type="InterPro" id="IPR037118">
    <property type="entry name" value="Val-tRNA_synth_C_sf"/>
</dbReference>
<dbReference type="PANTHER" id="PTHR11946">
    <property type="entry name" value="VALYL-TRNA SYNTHETASES"/>
    <property type="match status" value="1"/>
</dbReference>
<dbReference type="CDD" id="cd00817">
    <property type="entry name" value="ValRS_core"/>
    <property type="match status" value="1"/>
</dbReference>
<proteinExistence type="inferred from homology"/>
<dbReference type="PANTHER" id="PTHR11946:SF71">
    <property type="entry name" value="VALINE--TRNA LIGASE, MITOCHONDRIAL"/>
    <property type="match status" value="1"/>
</dbReference>
<dbReference type="FunFam" id="1.10.730.10:FF:000019">
    <property type="entry name" value="Valine--tRNA ligase, mitochondrial"/>
    <property type="match status" value="1"/>
</dbReference>
<keyword evidence="9" id="KW-0496">Mitochondrion</keyword>
<evidence type="ECO:0000256" key="9">
    <source>
        <dbReference type="ARBA" id="ARBA00023128"/>
    </source>
</evidence>
<comment type="subcellular location">
    <subcellularLocation>
        <location evidence="1">Mitochondrion</location>
    </subcellularLocation>
</comment>
<dbReference type="Gene3D" id="1.10.730.10">
    <property type="entry name" value="Isoleucyl-tRNA Synthetase, Domain 1"/>
    <property type="match status" value="1"/>
</dbReference>
<dbReference type="Gene3D" id="3.90.740.10">
    <property type="entry name" value="Valyl/Leucyl/Isoleucyl-tRNA synthetase, editing domain"/>
    <property type="match status" value="1"/>
</dbReference>
<dbReference type="PRINTS" id="PR00986">
    <property type="entry name" value="TRNASYNTHVAL"/>
</dbReference>
<evidence type="ECO:0000313" key="23">
    <source>
        <dbReference type="RefSeq" id="XP_030053249.1"/>
    </source>
</evidence>
<evidence type="ECO:0000313" key="20">
    <source>
        <dbReference type="Proteomes" id="UP000515156"/>
    </source>
</evidence>
<comment type="catalytic activity">
    <reaction evidence="15">
        <text>tRNA(Val) + L-valine + ATP = L-valyl-tRNA(Val) + AMP + diphosphate</text>
        <dbReference type="Rhea" id="RHEA:10704"/>
        <dbReference type="Rhea" id="RHEA-COMP:9672"/>
        <dbReference type="Rhea" id="RHEA-COMP:9708"/>
        <dbReference type="ChEBI" id="CHEBI:30616"/>
        <dbReference type="ChEBI" id="CHEBI:33019"/>
        <dbReference type="ChEBI" id="CHEBI:57762"/>
        <dbReference type="ChEBI" id="CHEBI:78442"/>
        <dbReference type="ChEBI" id="CHEBI:78537"/>
        <dbReference type="ChEBI" id="CHEBI:456215"/>
        <dbReference type="EC" id="6.1.1.9"/>
    </reaction>
</comment>
<evidence type="ECO:0000259" key="18">
    <source>
        <dbReference type="Pfam" id="PF00133"/>
    </source>
</evidence>
<evidence type="ECO:0000256" key="5">
    <source>
        <dbReference type="ARBA" id="ARBA00022741"/>
    </source>
</evidence>
<dbReference type="OrthoDB" id="629407at2759"/>
<dbReference type="InterPro" id="IPR002300">
    <property type="entry name" value="aa-tRNA-synth_Ia"/>
</dbReference>
<feature type="domain" description="Methionyl/Valyl/Leucyl/Isoleucyl-tRNA synthetase anticodon-binding" evidence="19">
    <location>
        <begin position="795"/>
        <end position="944"/>
    </location>
</feature>
<evidence type="ECO:0000256" key="1">
    <source>
        <dbReference type="ARBA" id="ARBA00004173"/>
    </source>
</evidence>
<dbReference type="Pfam" id="PF08264">
    <property type="entry name" value="Anticodon_1"/>
    <property type="match status" value="1"/>
</dbReference>
<gene>
    <name evidence="21 22 23" type="primary">VARS2</name>
</gene>
<comment type="similarity">
    <text evidence="2 16">Belongs to the class-I aminoacyl-tRNA synthetase family.</text>
</comment>
<dbReference type="SUPFAM" id="SSF47323">
    <property type="entry name" value="Anticodon-binding domain of a subclass of class I aminoacyl-tRNA synthetases"/>
    <property type="match status" value="1"/>
</dbReference>
<dbReference type="FunFam" id="3.40.50.620:FF:000020">
    <property type="entry name" value="Valine--tRNA ligase, mitochondrial"/>
    <property type="match status" value="1"/>
</dbReference>
<evidence type="ECO:0000256" key="13">
    <source>
        <dbReference type="ARBA" id="ARBA00040837"/>
    </source>
</evidence>
<name>A0A6P7XCE6_9AMPH</name>
<dbReference type="Proteomes" id="UP000515156">
    <property type="component" value="Chromosome 3"/>
</dbReference>
<dbReference type="CDD" id="cd07962">
    <property type="entry name" value="Anticodon_Ia_Val"/>
    <property type="match status" value="1"/>
</dbReference>
<dbReference type="CTD" id="57176"/>
<evidence type="ECO:0000256" key="10">
    <source>
        <dbReference type="ARBA" id="ARBA00023146"/>
    </source>
</evidence>
<protein>
    <recommendedName>
        <fullName evidence="11">Valine--tRNA ligase</fullName>
        <ecNumber evidence="3">6.1.1.9</ecNumber>
    </recommendedName>
    <alternativeName>
        <fullName evidence="13">Valine--tRNA ligase, mitochondrial</fullName>
    </alternativeName>
    <alternativeName>
        <fullName evidence="12">Valyl-tRNA synthetase</fullName>
    </alternativeName>
</protein>
<evidence type="ECO:0000313" key="21">
    <source>
        <dbReference type="RefSeq" id="XP_030053247.1"/>
    </source>
</evidence>
<dbReference type="Gene3D" id="3.40.50.620">
    <property type="entry name" value="HUPs"/>
    <property type="match status" value="2"/>
</dbReference>
<dbReference type="PROSITE" id="PS00178">
    <property type="entry name" value="AA_TRNA_LIGASE_I"/>
    <property type="match status" value="1"/>
</dbReference>
<dbReference type="Pfam" id="PF00133">
    <property type="entry name" value="tRNA-synt_1"/>
    <property type="match status" value="1"/>
</dbReference>
<dbReference type="RefSeq" id="XP_030053248.1">
    <property type="nucleotide sequence ID" value="XM_030197388.1"/>
</dbReference>
<evidence type="ECO:0000256" key="3">
    <source>
        <dbReference type="ARBA" id="ARBA00013169"/>
    </source>
</evidence>
<feature type="compositionally biased region" description="Polar residues" evidence="17">
    <location>
        <begin position="72"/>
        <end position="81"/>
    </location>
</feature>
<accession>A0A6P7XCE6</accession>
<dbReference type="InterPro" id="IPR009008">
    <property type="entry name" value="Val/Leu/Ile-tRNA-synth_edit"/>
</dbReference>
<dbReference type="GO" id="GO:0006438">
    <property type="term" value="P:valyl-tRNA aminoacylation"/>
    <property type="evidence" value="ECO:0007669"/>
    <property type="project" value="InterPro"/>
</dbReference>
<dbReference type="Gene3D" id="1.10.287.380">
    <property type="entry name" value="Valyl-tRNA synthetase, C-terminal domain"/>
    <property type="match status" value="1"/>
</dbReference>
<evidence type="ECO:0000256" key="14">
    <source>
        <dbReference type="ARBA" id="ARBA00043854"/>
    </source>
</evidence>
<dbReference type="FunFam" id="3.40.50.620:FF:000120">
    <property type="entry name" value="Valine--tRNA ligase, mitochondrial"/>
    <property type="match status" value="1"/>
</dbReference>
<feature type="region of interest" description="Disordered" evidence="17">
    <location>
        <begin position="54"/>
        <end position="82"/>
    </location>
</feature>
<dbReference type="GO" id="GO:0004832">
    <property type="term" value="F:valine-tRNA ligase activity"/>
    <property type="evidence" value="ECO:0007669"/>
    <property type="project" value="UniProtKB-EC"/>
</dbReference>
<dbReference type="NCBIfam" id="TIGR00422">
    <property type="entry name" value="valS"/>
    <property type="match status" value="1"/>
</dbReference>
<comment type="function">
    <text evidence="14">Catalyzes the attachment of valine to tRNA(Val) in a two-step reaction: valine is first activated by ATP to form Val-AMP and then transferred to the acceptor end of tRNA(Val).</text>
</comment>
<sequence>MFRLVSASKGAWGSLQLPLQGKTGCFCTRACSSGAPRGQAECTGGTVDLRRNNRAQKEKRQREKQKSLEARTVQSQETVSEGQRKTWTQKEVVLYEVPTEPGQKKDISAPLPTSYSPRYVEAAWYPWWVKQGFFKPEYQSQLPHAHDGSFVLCIPPPNVTGALHLGHALTVTIEDSLVRWRRMQGWKVLWIPGSDHAGIATQAVVEKQLWKDRRVLRRDLNREDFLREIWRWKEEKGGEISHQLQTLGASLEWDRSCFTMDNRFSAAVTEAFVRLHEAGLVYRHRRLVNWSCTLRSAISDIEVDRKQLGGKTYLSIPGYQEKIRFGELVTFAYKLEGDEDIEIPVATTRPETMLGDTAVAVHPEDPRYLAFHGKRLRHPFLDHLLPVIADPCVDPSVGTGAVKVTPAHSLLDNEMGAAHNLPLVSVIGEDGEMTEACGDWLKGMKRFLAREKVISALKEKGLYRGAEDHPMMLPLCSRSGDVIEYLQKSQWFVRCEAMARRALEAVDSGRLKLIPSFHDKTWKMWLNNPSDWCISRQLWWGHQIPAYRVLASASCDPETEESEALWVVGRTEEEARRKAAEARGTSEEEVRLVRDMDVLDTWFSSGLFPFAMLGWPQATADMWEFYPNSLLETGSDLLFFWVARMVMLGEQLTGQLPFTQVFLHSMVRDSHGRKMSKSLGNIVDPLDVISGVSLQTLQGKLRDGNLDPREIAVAEKGQRKDFPNGIPECGTDALRFALCTYKVKGDEINLDVSKVLTIRHFCNKIWNALRFTLAALGEGFSPQPLEELMPESPMERWVCSRLYHAADECQQKFKEFELQAVTSAIHGFWLQSFCDVYLESVKPVLQGADLPRIEEARQVLYWCTELGLRLLSPFMPFLTEELWQRLPRQGVDSTPSICVAQYPNPSHLAHWCRLEAEADFQLVQEVVRVVRSLRATFRLTKARPPLFVACSDESALRVLQEYQEPLLTLSLSESLELFQDMTEAVALTGCAVGEVNAHTHVFLSLQGLVDPQQELPRLQSQRQKVERQLAEVTVLMQKEGYSEKTSSTVQVEHEKRISALRAELTRLDRAVQDFALIVATAAEKT</sequence>
<evidence type="ECO:0000256" key="15">
    <source>
        <dbReference type="ARBA" id="ARBA00047552"/>
    </source>
</evidence>
<dbReference type="GO" id="GO:0005524">
    <property type="term" value="F:ATP binding"/>
    <property type="evidence" value="ECO:0007669"/>
    <property type="project" value="UniProtKB-KW"/>
</dbReference>
<dbReference type="InterPro" id="IPR013155">
    <property type="entry name" value="M/V/L/I-tRNA-synth_anticd-bd"/>
</dbReference>
<evidence type="ECO:0000256" key="4">
    <source>
        <dbReference type="ARBA" id="ARBA00022598"/>
    </source>
</evidence>
<organism evidence="20 21">
    <name type="scientific">Microcaecilia unicolor</name>
    <dbReference type="NCBI Taxonomy" id="1415580"/>
    <lineage>
        <taxon>Eukaryota</taxon>
        <taxon>Metazoa</taxon>
        <taxon>Chordata</taxon>
        <taxon>Craniata</taxon>
        <taxon>Vertebrata</taxon>
        <taxon>Euteleostomi</taxon>
        <taxon>Amphibia</taxon>
        <taxon>Gymnophiona</taxon>
        <taxon>Siphonopidae</taxon>
        <taxon>Microcaecilia</taxon>
    </lineage>
</organism>
<keyword evidence="5 16" id="KW-0547">Nucleotide-binding</keyword>
<dbReference type="InterPro" id="IPR002303">
    <property type="entry name" value="Valyl-tRNA_ligase"/>
</dbReference>
<dbReference type="InterPro" id="IPR033705">
    <property type="entry name" value="Anticodon_Ia_Val"/>
</dbReference>
<feature type="compositionally biased region" description="Basic and acidic residues" evidence="17">
    <location>
        <begin position="54"/>
        <end position="69"/>
    </location>
</feature>
<evidence type="ECO:0000256" key="12">
    <source>
        <dbReference type="ARBA" id="ARBA00029936"/>
    </source>
</evidence>
<dbReference type="InterPro" id="IPR014729">
    <property type="entry name" value="Rossmann-like_a/b/a_fold"/>
</dbReference>
<feature type="domain" description="Aminoacyl-tRNA synthetase class Ia" evidence="18">
    <location>
        <begin position="124"/>
        <end position="750"/>
    </location>
</feature>
<keyword evidence="4 16" id="KW-0436">Ligase</keyword>
<evidence type="ECO:0000256" key="6">
    <source>
        <dbReference type="ARBA" id="ARBA00022840"/>
    </source>
</evidence>
<dbReference type="NCBIfam" id="NF004349">
    <property type="entry name" value="PRK05729.1"/>
    <property type="match status" value="1"/>
</dbReference>
<keyword evidence="7 16" id="KW-0648">Protein biosynthesis</keyword>
<keyword evidence="20" id="KW-1185">Reference proteome</keyword>
<dbReference type="RefSeq" id="XP_030053249.1">
    <property type="nucleotide sequence ID" value="XM_030197389.1"/>
</dbReference>
<reference evidence="21 22" key="1">
    <citation type="submission" date="2025-04" db="UniProtKB">
        <authorList>
            <consortium name="RefSeq"/>
        </authorList>
    </citation>
    <scope>IDENTIFICATION</scope>
</reference>
<evidence type="ECO:0000313" key="22">
    <source>
        <dbReference type="RefSeq" id="XP_030053248.1"/>
    </source>
</evidence>
<evidence type="ECO:0000256" key="11">
    <source>
        <dbReference type="ARBA" id="ARBA00024407"/>
    </source>
</evidence>
<evidence type="ECO:0000256" key="2">
    <source>
        <dbReference type="ARBA" id="ARBA00005594"/>
    </source>
</evidence>
<keyword evidence="6 16" id="KW-0067">ATP-binding</keyword>
<keyword evidence="10 16" id="KW-0030">Aminoacyl-tRNA synthetase</keyword>
<evidence type="ECO:0000256" key="8">
    <source>
        <dbReference type="ARBA" id="ARBA00022946"/>
    </source>
</evidence>
<dbReference type="GO" id="GO:0002161">
    <property type="term" value="F:aminoacyl-tRNA deacylase activity"/>
    <property type="evidence" value="ECO:0007669"/>
    <property type="project" value="InterPro"/>
</dbReference>
<evidence type="ECO:0000259" key="19">
    <source>
        <dbReference type="Pfam" id="PF08264"/>
    </source>
</evidence>
<dbReference type="EC" id="6.1.1.9" evidence="3"/>
<evidence type="ECO:0000256" key="7">
    <source>
        <dbReference type="ARBA" id="ARBA00022917"/>
    </source>
</evidence>
<dbReference type="GO" id="GO:0005739">
    <property type="term" value="C:mitochondrion"/>
    <property type="evidence" value="ECO:0007669"/>
    <property type="project" value="UniProtKB-SubCell"/>
</dbReference>
<dbReference type="AlphaFoldDB" id="A0A6P7XCE6"/>
<dbReference type="InterPro" id="IPR009080">
    <property type="entry name" value="tRNAsynth_Ia_anticodon-bd"/>
</dbReference>
<dbReference type="GO" id="GO:0005829">
    <property type="term" value="C:cytosol"/>
    <property type="evidence" value="ECO:0007669"/>
    <property type="project" value="TreeGrafter"/>
</dbReference>
<dbReference type="KEGG" id="muo:115466248"/>